<dbReference type="GO" id="GO:0022857">
    <property type="term" value="F:transmembrane transporter activity"/>
    <property type="evidence" value="ECO:0007669"/>
    <property type="project" value="InterPro"/>
</dbReference>
<organism evidence="10">
    <name type="scientific">Riptortus pedestris</name>
    <name type="common">Bean bug</name>
    <dbReference type="NCBI Taxonomy" id="329032"/>
    <lineage>
        <taxon>Eukaryota</taxon>
        <taxon>Metazoa</taxon>
        <taxon>Ecdysozoa</taxon>
        <taxon>Arthropoda</taxon>
        <taxon>Hexapoda</taxon>
        <taxon>Insecta</taxon>
        <taxon>Pterygota</taxon>
        <taxon>Neoptera</taxon>
        <taxon>Paraneoptera</taxon>
        <taxon>Hemiptera</taxon>
        <taxon>Heteroptera</taxon>
        <taxon>Panheteroptera</taxon>
        <taxon>Pentatomomorpha</taxon>
        <taxon>Coreoidea</taxon>
        <taxon>Alydidae</taxon>
        <taxon>Riptortus</taxon>
    </lineage>
</organism>
<reference evidence="10" key="1">
    <citation type="journal article" date="2013" name="PLoS ONE">
        <title>Gene expression in gut symbiotic organ of stinkbug affected by extracellular bacterial symbiont.</title>
        <authorList>
            <person name="Futahashi R."/>
            <person name="Tanaka K."/>
            <person name="Tanahashi M."/>
            <person name="Nikoh N."/>
            <person name="Kikuchi Y."/>
            <person name="Lee B.L."/>
            <person name="Fukatsu T."/>
        </authorList>
    </citation>
    <scope>NUCLEOTIDE SEQUENCE</scope>
    <source>
        <tissue evidence="10">Midgut</tissue>
    </source>
</reference>
<dbReference type="Pfam" id="PF00083">
    <property type="entry name" value="Sugar_tr"/>
    <property type="match status" value="1"/>
</dbReference>
<feature type="transmembrane region" description="Helical" evidence="8">
    <location>
        <begin position="197"/>
        <end position="223"/>
    </location>
</feature>
<dbReference type="InterPro" id="IPR005829">
    <property type="entry name" value="Sugar_transporter_CS"/>
</dbReference>
<feature type="transmembrane region" description="Helical" evidence="8">
    <location>
        <begin position="110"/>
        <end position="131"/>
    </location>
</feature>
<keyword evidence="6 8" id="KW-1133">Transmembrane helix</keyword>
<keyword evidence="2" id="KW-0813">Transport</keyword>
<feature type="transmembrane region" description="Helical" evidence="8">
    <location>
        <begin position="263"/>
        <end position="284"/>
    </location>
</feature>
<dbReference type="PANTHER" id="PTHR48021">
    <property type="match status" value="1"/>
</dbReference>
<dbReference type="PROSITE" id="PS00217">
    <property type="entry name" value="SUGAR_TRANSPORT_2"/>
    <property type="match status" value="1"/>
</dbReference>
<feature type="transmembrane region" description="Helical" evidence="8">
    <location>
        <begin position="235"/>
        <end position="251"/>
    </location>
</feature>
<accession>R4WPQ3</accession>
<keyword evidence="4 10" id="KW-0762">Sugar transport</keyword>
<dbReference type="InterPro" id="IPR050549">
    <property type="entry name" value="MFS_Trehalose_Transporter"/>
</dbReference>
<evidence type="ECO:0000256" key="4">
    <source>
        <dbReference type="ARBA" id="ARBA00022597"/>
    </source>
</evidence>
<dbReference type="EMBL" id="AK417646">
    <property type="protein sequence ID" value="BAN20861.1"/>
    <property type="molecule type" value="mRNA"/>
</dbReference>
<dbReference type="PROSITE" id="PS50850">
    <property type="entry name" value="MFS"/>
    <property type="match status" value="1"/>
</dbReference>
<keyword evidence="3" id="KW-1003">Cell membrane</keyword>
<feature type="domain" description="Major facilitator superfamily (MFS) profile" evidence="9">
    <location>
        <begin position="1"/>
        <end position="383"/>
    </location>
</feature>
<evidence type="ECO:0000259" key="9">
    <source>
        <dbReference type="PROSITE" id="PS50850"/>
    </source>
</evidence>
<evidence type="ECO:0000256" key="1">
    <source>
        <dbReference type="ARBA" id="ARBA00004651"/>
    </source>
</evidence>
<dbReference type="SUPFAM" id="SSF103473">
    <property type="entry name" value="MFS general substrate transporter"/>
    <property type="match status" value="1"/>
</dbReference>
<feature type="transmembrane region" description="Helical" evidence="8">
    <location>
        <begin position="296"/>
        <end position="317"/>
    </location>
</feature>
<keyword evidence="5 8" id="KW-0812">Transmembrane</keyword>
<evidence type="ECO:0000313" key="10">
    <source>
        <dbReference type="EMBL" id="BAN20861.1"/>
    </source>
</evidence>
<evidence type="ECO:0000256" key="7">
    <source>
        <dbReference type="ARBA" id="ARBA00023136"/>
    </source>
</evidence>
<evidence type="ECO:0000256" key="8">
    <source>
        <dbReference type="SAM" id="Phobius"/>
    </source>
</evidence>
<evidence type="ECO:0000256" key="3">
    <source>
        <dbReference type="ARBA" id="ARBA00022475"/>
    </source>
</evidence>
<feature type="transmembrane region" description="Helical" evidence="8">
    <location>
        <begin position="329"/>
        <end position="348"/>
    </location>
</feature>
<dbReference type="AlphaFoldDB" id="R4WPQ3"/>
<comment type="subcellular location">
    <subcellularLocation>
        <location evidence="1">Cell membrane</location>
        <topology evidence="1">Multi-pass membrane protein</topology>
    </subcellularLocation>
</comment>
<protein>
    <submittedName>
        <fullName evidence="10">Sugar transporter</fullName>
    </submittedName>
</protein>
<feature type="transmembrane region" description="Helical" evidence="8">
    <location>
        <begin position="86"/>
        <end position="104"/>
    </location>
</feature>
<dbReference type="PROSITE" id="PS00216">
    <property type="entry name" value="SUGAR_TRANSPORT_1"/>
    <property type="match status" value="1"/>
</dbReference>
<sequence>MVSLMDFGNALTPIPTSYLMDWIGRKPTLFSSAVMLALASALSLAANNIWYLYFARIFAGMAKGVAFAVVPIYLAEVANIQIRGALSTMFIGFLNIGMFYAYFFGWMTTYLGLNISIAIIPVVFSILFLFVPESPYYLARRHKPQKATAVLAKYRQVDRTEEALIAEYQLIEKTVLKDLQNKGRFWDVVGTRGNRRAVLIIALLAIFQRASGISPSLAFMTVTLPETGGGQSREVYLVIFSAILVIANYVATPLIDNLGRKKLLIYSAISSAVIQFVTGIFYLFQNTGYNTEPWNWIPYASLIIFGITYSLGIGFIPSTLVGELFPTNVKCYASSISAILLAVVSFGVNRVFREFETQYMYFFFSFACVVCTIFCVFFVFETRGKTFLEIQEKLNEVSKKKINGTV</sequence>
<dbReference type="GO" id="GO:0005886">
    <property type="term" value="C:plasma membrane"/>
    <property type="evidence" value="ECO:0007669"/>
    <property type="project" value="UniProtKB-SubCell"/>
</dbReference>
<evidence type="ECO:0000256" key="2">
    <source>
        <dbReference type="ARBA" id="ARBA00022448"/>
    </source>
</evidence>
<dbReference type="InterPro" id="IPR020846">
    <property type="entry name" value="MFS_dom"/>
</dbReference>
<dbReference type="FunFam" id="1.20.1250.20:FF:000218">
    <property type="entry name" value="facilitated trehalose transporter Tret1"/>
    <property type="match status" value="1"/>
</dbReference>
<proteinExistence type="evidence at transcript level"/>
<feature type="transmembrane region" description="Helical" evidence="8">
    <location>
        <begin position="28"/>
        <end position="46"/>
    </location>
</feature>
<dbReference type="InterPro" id="IPR005828">
    <property type="entry name" value="MFS_sugar_transport-like"/>
</dbReference>
<keyword evidence="7 8" id="KW-0472">Membrane</keyword>
<name>R4WPQ3_RIPPE</name>
<dbReference type="InterPro" id="IPR036259">
    <property type="entry name" value="MFS_trans_sf"/>
</dbReference>
<dbReference type="Gene3D" id="1.20.1250.20">
    <property type="entry name" value="MFS general substrate transporter like domains"/>
    <property type="match status" value="1"/>
</dbReference>
<feature type="transmembrane region" description="Helical" evidence="8">
    <location>
        <begin position="52"/>
        <end position="74"/>
    </location>
</feature>
<evidence type="ECO:0000256" key="5">
    <source>
        <dbReference type="ARBA" id="ARBA00022692"/>
    </source>
</evidence>
<evidence type="ECO:0000256" key="6">
    <source>
        <dbReference type="ARBA" id="ARBA00022989"/>
    </source>
</evidence>
<feature type="transmembrane region" description="Helical" evidence="8">
    <location>
        <begin position="360"/>
        <end position="380"/>
    </location>
</feature>
<dbReference type="PANTHER" id="PTHR48021:SF1">
    <property type="entry name" value="GH07001P-RELATED"/>
    <property type="match status" value="1"/>
</dbReference>